<evidence type="ECO:0000313" key="3">
    <source>
        <dbReference type="EMBL" id="CRI72703.1"/>
    </source>
</evidence>
<dbReference type="EMBL" id="LN847097">
    <property type="protein sequence ID" value="CRI43289.1"/>
    <property type="molecule type" value="Genomic_DNA"/>
</dbReference>
<dbReference type="AlphaFoldDB" id="A0A0F7YWB8"/>
<organism evidence="3">
    <name type="scientific">Chlamydia pneumoniae</name>
    <name type="common">Chlamydophila pneumoniae</name>
    <dbReference type="NCBI Taxonomy" id="83558"/>
    <lineage>
        <taxon>Bacteria</taxon>
        <taxon>Pseudomonadati</taxon>
        <taxon>Chlamydiota</taxon>
        <taxon>Chlamydiia</taxon>
        <taxon>Chlamydiales</taxon>
        <taxon>Chlamydiaceae</taxon>
        <taxon>Chlamydia/Chlamydophila group</taxon>
        <taxon>Chlamydia</taxon>
    </lineage>
</organism>
<name>A0A0F7YWB8_CHLPN</name>
<proteinExistence type="predicted"/>
<dbReference type="EMBL" id="LN847230">
    <property type="protein sequence ID" value="CRI46662.1"/>
    <property type="molecule type" value="Genomic_DNA"/>
</dbReference>
<reference evidence="3" key="1">
    <citation type="submission" date="2015-05" db="EMBL/GenBank/DDBJ databases">
        <authorList>
            <person name="Rattei Thomas"/>
        </authorList>
    </citation>
    <scope>NUCLEOTIDE SEQUENCE</scope>
    <source>
        <strain evidence="1">H12</strain>
        <strain evidence="2">Panola</strain>
        <strain evidence="3">YK41</strain>
    </source>
</reference>
<evidence type="ECO:0000313" key="1">
    <source>
        <dbReference type="EMBL" id="CRI43289.1"/>
    </source>
</evidence>
<evidence type="ECO:0000313" key="2">
    <source>
        <dbReference type="EMBL" id="CRI46662.1"/>
    </source>
</evidence>
<gene>
    <name evidence="1" type="ORF">BN1224_H12_AF_00010</name>
    <name evidence="2" type="ORF">BN1224_Panola_B_00010</name>
    <name evidence="3" type="ORF">BN1224_YK41_AD_00010</name>
</gene>
<accession>A0A0F7YWB8</accession>
<dbReference type="EMBL" id="LN849013">
    <property type="protein sequence ID" value="CRI72703.1"/>
    <property type="molecule type" value="Genomic_DNA"/>
</dbReference>
<protein>
    <submittedName>
        <fullName evidence="3">Uncharacterized protein</fullName>
    </submittedName>
</protein>
<sequence length="45" mass="4787">MSTIPDKRAMIPKTTAVICSTLATLGFLSKKFGFTLMGLSLGPLK</sequence>